<evidence type="ECO:0000313" key="4">
    <source>
        <dbReference type="Proteomes" id="UP000216035"/>
    </source>
</evidence>
<dbReference type="CDD" id="cd00158">
    <property type="entry name" value="RHOD"/>
    <property type="match status" value="2"/>
</dbReference>
<dbReference type="FunFam" id="3.60.15.10:FF:000030">
    <property type="entry name" value="Metallo-beta-lactamase family protein"/>
    <property type="match status" value="1"/>
</dbReference>
<keyword evidence="4" id="KW-1185">Reference proteome</keyword>
<name>A0A255ZIC1_9FLAO</name>
<dbReference type="Proteomes" id="UP000216035">
    <property type="component" value="Unassembled WGS sequence"/>
</dbReference>
<comment type="caution">
    <text evidence="3">The sequence shown here is derived from an EMBL/GenBank/DDBJ whole genome shotgun (WGS) entry which is preliminary data.</text>
</comment>
<reference evidence="3 4" key="1">
    <citation type="submission" date="2017-07" db="EMBL/GenBank/DDBJ databases">
        <title>Flavobacterium cyanobacteriorum sp. nov., isolated from cyanobacterial aggregates in a eutrophic lake.</title>
        <authorList>
            <person name="Cai H."/>
        </authorList>
    </citation>
    <scope>NUCLEOTIDE SEQUENCE [LARGE SCALE GENOMIC DNA]</scope>
    <source>
        <strain evidence="3 4">TH167</strain>
    </source>
</reference>
<protein>
    <submittedName>
        <fullName evidence="3">MBL fold metallo-hydrolase</fullName>
    </submittedName>
</protein>
<dbReference type="SUPFAM" id="SSF56281">
    <property type="entry name" value="Metallo-hydrolase/oxidoreductase"/>
    <property type="match status" value="1"/>
</dbReference>
<keyword evidence="3" id="KW-0378">Hydrolase</keyword>
<accession>A0A255ZIC1</accession>
<dbReference type="Pfam" id="PF00581">
    <property type="entry name" value="Rhodanese"/>
    <property type="match status" value="2"/>
</dbReference>
<keyword evidence="1" id="KW-0479">Metal-binding</keyword>
<gene>
    <name evidence="3" type="ORF">CHX27_13255</name>
</gene>
<dbReference type="Gene3D" id="3.40.250.10">
    <property type="entry name" value="Rhodanese-like domain"/>
    <property type="match status" value="2"/>
</dbReference>
<dbReference type="OrthoDB" id="9784009at2"/>
<dbReference type="InterPro" id="IPR001763">
    <property type="entry name" value="Rhodanese-like_dom"/>
</dbReference>
<dbReference type="InterPro" id="IPR036873">
    <property type="entry name" value="Rhodanese-like_dom_sf"/>
</dbReference>
<sequence>MVIRQIYTPCLAQASYFLASDGEAAVFDPLRETQPYIAEAQQLNAEVKYVFETHFHADFVSGHLDLAAKTGASIVYGPNATPSFEALIANDSQEFYVGKCKIQVLHTPGHTLESSCYLIHDEDGKPTYLITGDTLFIGDVGRPDLAQDTAADLTSEILAGMLYDSLRAKIWPLPDDLVIYPSHGAGSACGKNMSKETFDTLGHQKQVNYALNPSLSREGFIAELLDGLANPPAYFPQNVFLNAKGYDALDHVLEQSLNPLSAEAFRTAAEATDVLILDVRHETEFTAAHIPGSIFIGLNGTFAPWVGSVLEDVNRKILLVTPVGKEQEAITRLARVGFDGVIGYLDGGFESWQAAGFETDFIENISPEAFAEVLSEETTVVDARKPSEYQSGHVTNALNLPLDSINSAIQDFPKSKFYVHCAGGYRSVIAASVLKKNGNHHAVNVLLGMNGIRKTELPVVSV</sequence>
<dbReference type="InterPro" id="IPR036866">
    <property type="entry name" value="RibonucZ/Hydroxyglut_hydro"/>
</dbReference>
<dbReference type="RefSeq" id="WP_094487241.1">
    <property type="nucleotide sequence ID" value="NZ_NOXX01000220.1"/>
</dbReference>
<feature type="domain" description="Rhodanese" evidence="2">
    <location>
        <begin position="270"/>
        <end position="361"/>
    </location>
</feature>
<dbReference type="GO" id="GO:0050313">
    <property type="term" value="F:sulfur dioxygenase activity"/>
    <property type="evidence" value="ECO:0007669"/>
    <property type="project" value="InterPro"/>
</dbReference>
<evidence type="ECO:0000256" key="1">
    <source>
        <dbReference type="ARBA" id="ARBA00022723"/>
    </source>
</evidence>
<evidence type="ECO:0000259" key="2">
    <source>
        <dbReference type="PROSITE" id="PS50206"/>
    </source>
</evidence>
<dbReference type="PANTHER" id="PTHR43084:SF1">
    <property type="entry name" value="PERSULFIDE DIOXYGENASE ETHE1, MITOCHONDRIAL"/>
    <property type="match status" value="1"/>
</dbReference>
<dbReference type="GO" id="GO:0070813">
    <property type="term" value="P:hydrogen sulfide metabolic process"/>
    <property type="evidence" value="ECO:0007669"/>
    <property type="project" value="TreeGrafter"/>
</dbReference>
<dbReference type="PANTHER" id="PTHR43084">
    <property type="entry name" value="PERSULFIDE DIOXYGENASE ETHE1"/>
    <property type="match status" value="1"/>
</dbReference>
<proteinExistence type="predicted"/>
<dbReference type="GO" id="GO:0006749">
    <property type="term" value="P:glutathione metabolic process"/>
    <property type="evidence" value="ECO:0007669"/>
    <property type="project" value="InterPro"/>
</dbReference>
<dbReference type="SMART" id="SM00450">
    <property type="entry name" value="RHOD"/>
    <property type="match status" value="2"/>
</dbReference>
<dbReference type="InterPro" id="IPR051682">
    <property type="entry name" value="Mito_Persulfide_Diox"/>
</dbReference>
<feature type="domain" description="Rhodanese" evidence="2">
    <location>
        <begin position="374"/>
        <end position="461"/>
    </location>
</feature>
<dbReference type="InterPro" id="IPR001279">
    <property type="entry name" value="Metallo-B-lactamas"/>
</dbReference>
<evidence type="ECO:0000313" key="3">
    <source>
        <dbReference type="EMBL" id="OYQ40644.1"/>
    </source>
</evidence>
<dbReference type="AlphaFoldDB" id="A0A255ZIC1"/>
<organism evidence="3 4">
    <name type="scientific">Flavobacterium aurantiibacter</name>
    <dbReference type="NCBI Taxonomy" id="2023067"/>
    <lineage>
        <taxon>Bacteria</taxon>
        <taxon>Pseudomonadati</taxon>
        <taxon>Bacteroidota</taxon>
        <taxon>Flavobacteriia</taxon>
        <taxon>Flavobacteriales</taxon>
        <taxon>Flavobacteriaceae</taxon>
        <taxon>Flavobacterium</taxon>
    </lineage>
</organism>
<dbReference type="PROSITE" id="PS50206">
    <property type="entry name" value="RHODANESE_3"/>
    <property type="match status" value="2"/>
</dbReference>
<dbReference type="Gene3D" id="3.60.15.10">
    <property type="entry name" value="Ribonuclease Z/Hydroxyacylglutathione hydrolase-like"/>
    <property type="match status" value="1"/>
</dbReference>
<dbReference type="InterPro" id="IPR044528">
    <property type="entry name" value="POD-like_MBL-fold"/>
</dbReference>
<dbReference type="GO" id="GO:0016787">
    <property type="term" value="F:hydrolase activity"/>
    <property type="evidence" value="ECO:0007669"/>
    <property type="project" value="UniProtKB-KW"/>
</dbReference>
<dbReference type="CDD" id="cd07724">
    <property type="entry name" value="POD-like_MBL-fold"/>
    <property type="match status" value="1"/>
</dbReference>
<dbReference type="EMBL" id="NOXX01000220">
    <property type="protein sequence ID" value="OYQ40644.1"/>
    <property type="molecule type" value="Genomic_DNA"/>
</dbReference>
<dbReference type="GO" id="GO:0046872">
    <property type="term" value="F:metal ion binding"/>
    <property type="evidence" value="ECO:0007669"/>
    <property type="project" value="UniProtKB-KW"/>
</dbReference>
<dbReference type="SUPFAM" id="SSF52821">
    <property type="entry name" value="Rhodanese/Cell cycle control phosphatase"/>
    <property type="match status" value="2"/>
</dbReference>
<dbReference type="SMART" id="SM00849">
    <property type="entry name" value="Lactamase_B"/>
    <property type="match status" value="1"/>
</dbReference>
<dbReference type="Pfam" id="PF00753">
    <property type="entry name" value="Lactamase_B"/>
    <property type="match status" value="1"/>
</dbReference>